<dbReference type="AlphaFoldDB" id="K9VZM9"/>
<dbReference type="GO" id="GO:0046872">
    <property type="term" value="F:metal ion binding"/>
    <property type="evidence" value="ECO:0007669"/>
    <property type="project" value="UniProtKB-KW"/>
</dbReference>
<dbReference type="PROSITE" id="PS51379">
    <property type="entry name" value="4FE4S_FER_2"/>
    <property type="match status" value="2"/>
</dbReference>
<dbReference type="Pfam" id="PF12838">
    <property type="entry name" value="Fer4_7"/>
    <property type="match status" value="1"/>
</dbReference>
<dbReference type="InterPro" id="IPR050572">
    <property type="entry name" value="Fe-S_Ferredoxin"/>
</dbReference>
<keyword evidence="3" id="KW-0408">Iron</keyword>
<evidence type="ECO:0000259" key="5">
    <source>
        <dbReference type="PROSITE" id="PS51379"/>
    </source>
</evidence>
<dbReference type="PANTHER" id="PTHR43687">
    <property type="entry name" value="ADENYLYLSULFATE REDUCTASE, BETA SUBUNIT"/>
    <property type="match status" value="1"/>
</dbReference>
<feature type="domain" description="4Fe-4S ferredoxin-type" evidence="5">
    <location>
        <begin position="75"/>
        <end position="104"/>
    </location>
</feature>
<dbReference type="HOGENOM" id="CLU_152999_0_0_3"/>
<dbReference type="Pfam" id="PF09383">
    <property type="entry name" value="NIL"/>
    <property type="match status" value="1"/>
</dbReference>
<evidence type="ECO:0000256" key="1">
    <source>
        <dbReference type="ARBA" id="ARBA00022485"/>
    </source>
</evidence>
<dbReference type="PANTHER" id="PTHR43687:SF1">
    <property type="entry name" value="FERREDOXIN III"/>
    <property type="match status" value="1"/>
</dbReference>
<dbReference type="Gene3D" id="3.30.70.20">
    <property type="match status" value="1"/>
</dbReference>
<evidence type="ECO:0000313" key="6">
    <source>
        <dbReference type="EMBL" id="AFZ12999.1"/>
    </source>
</evidence>
<dbReference type="InterPro" id="IPR045865">
    <property type="entry name" value="ACT-like_dom_sf"/>
</dbReference>
<accession>K9VZM9</accession>
<protein>
    <submittedName>
        <fullName evidence="6">NIL domain-containing protein</fullName>
    </submittedName>
</protein>
<dbReference type="eggNOG" id="COG1145">
    <property type="taxonomic scope" value="Bacteria"/>
</dbReference>
<dbReference type="GO" id="GO:0051539">
    <property type="term" value="F:4 iron, 4 sulfur cluster binding"/>
    <property type="evidence" value="ECO:0007669"/>
    <property type="project" value="UniProtKB-KW"/>
</dbReference>
<evidence type="ECO:0000256" key="3">
    <source>
        <dbReference type="ARBA" id="ARBA00023004"/>
    </source>
</evidence>
<reference evidence="6 7" key="1">
    <citation type="submission" date="2012-06" db="EMBL/GenBank/DDBJ databases">
        <title>Finished chromosome of genome of Crinalium epipsammum PCC 9333.</title>
        <authorList>
            <consortium name="US DOE Joint Genome Institute"/>
            <person name="Gugger M."/>
            <person name="Coursin T."/>
            <person name="Rippka R."/>
            <person name="Tandeau De Marsac N."/>
            <person name="Huntemann M."/>
            <person name="Wei C.-L."/>
            <person name="Han J."/>
            <person name="Detter J.C."/>
            <person name="Han C."/>
            <person name="Tapia R."/>
            <person name="Davenport K."/>
            <person name="Daligault H."/>
            <person name="Erkkila T."/>
            <person name="Gu W."/>
            <person name="Munk A.C.C."/>
            <person name="Teshima H."/>
            <person name="Xu Y."/>
            <person name="Chain P."/>
            <person name="Chen A."/>
            <person name="Krypides N."/>
            <person name="Mavromatis K."/>
            <person name="Markowitz V."/>
            <person name="Szeto E."/>
            <person name="Ivanova N."/>
            <person name="Mikhailova N."/>
            <person name="Ovchinnikova G."/>
            <person name="Pagani I."/>
            <person name="Pati A."/>
            <person name="Goodwin L."/>
            <person name="Peters L."/>
            <person name="Pitluck S."/>
            <person name="Woyke T."/>
            <person name="Kerfeld C."/>
        </authorList>
    </citation>
    <scope>NUCLEOTIDE SEQUENCE [LARGE SCALE GENOMIC DNA]</scope>
    <source>
        <strain evidence="6 7">PCC 9333</strain>
    </source>
</reference>
<dbReference type="STRING" id="1173022.Cri9333_2122"/>
<keyword evidence="1" id="KW-0004">4Fe-4S</keyword>
<dbReference type="EMBL" id="CP003620">
    <property type="protein sequence ID" value="AFZ12999.1"/>
    <property type="molecule type" value="Genomic_DNA"/>
</dbReference>
<feature type="domain" description="4Fe-4S ferredoxin-type" evidence="5">
    <location>
        <begin position="106"/>
        <end position="134"/>
    </location>
</feature>
<keyword evidence="7" id="KW-1185">Reference proteome</keyword>
<dbReference type="Gene3D" id="3.30.70.260">
    <property type="match status" value="1"/>
</dbReference>
<evidence type="ECO:0000256" key="2">
    <source>
        <dbReference type="ARBA" id="ARBA00022723"/>
    </source>
</evidence>
<evidence type="ECO:0000256" key="4">
    <source>
        <dbReference type="ARBA" id="ARBA00023014"/>
    </source>
</evidence>
<dbReference type="SMART" id="SM00930">
    <property type="entry name" value="NIL"/>
    <property type="match status" value="1"/>
</dbReference>
<dbReference type="Proteomes" id="UP000010472">
    <property type="component" value="Chromosome"/>
</dbReference>
<dbReference type="OrthoDB" id="9807879at2"/>
<organism evidence="6 7">
    <name type="scientific">Crinalium epipsammum PCC 9333</name>
    <dbReference type="NCBI Taxonomy" id="1173022"/>
    <lineage>
        <taxon>Bacteria</taxon>
        <taxon>Bacillati</taxon>
        <taxon>Cyanobacteriota</taxon>
        <taxon>Cyanophyceae</taxon>
        <taxon>Gomontiellales</taxon>
        <taxon>Gomontiellaceae</taxon>
        <taxon>Crinalium</taxon>
    </lineage>
</organism>
<gene>
    <name evidence="6" type="ORF">Cri9333_2122</name>
</gene>
<dbReference type="eggNOG" id="COG1135">
    <property type="taxonomic scope" value="Bacteria"/>
</dbReference>
<name>K9VZM9_9CYAN</name>
<dbReference type="InterPro" id="IPR017900">
    <property type="entry name" value="4Fe4S_Fe_S_CS"/>
</dbReference>
<dbReference type="RefSeq" id="WP_015203115.1">
    <property type="nucleotide sequence ID" value="NC_019753.1"/>
</dbReference>
<keyword evidence="4" id="KW-0411">Iron-sulfur</keyword>
<dbReference type="InterPro" id="IPR018449">
    <property type="entry name" value="NIL_domain"/>
</dbReference>
<dbReference type="PROSITE" id="PS00198">
    <property type="entry name" value="4FE4S_FER_1"/>
    <property type="match status" value="2"/>
</dbReference>
<keyword evidence="2" id="KW-0479">Metal-binding</keyword>
<evidence type="ECO:0000313" key="7">
    <source>
        <dbReference type="Proteomes" id="UP000010472"/>
    </source>
</evidence>
<dbReference type="PATRIC" id="fig|1173022.3.peg.2291"/>
<dbReference type="InterPro" id="IPR017896">
    <property type="entry name" value="4Fe4S_Fe-S-bd"/>
</dbReference>
<dbReference type="SUPFAM" id="SSF54862">
    <property type="entry name" value="4Fe-4S ferredoxins"/>
    <property type="match status" value="1"/>
</dbReference>
<dbReference type="KEGG" id="cep:Cri9333_2122"/>
<sequence>MKKRVTLIFPKSSVQMPVTYRLAKDFNVAANIIRAQVAPNQVGTLVVELLGDIDQLDGAIEWMRSQGINVSLASRDILIDEEVCVHCGLCTGVCPTEALTLEPTTFKLNFTRSRCIVCEQCIPTCPVQAISTNL</sequence>
<dbReference type="SUPFAM" id="SSF55021">
    <property type="entry name" value="ACT-like"/>
    <property type="match status" value="1"/>
</dbReference>
<proteinExistence type="predicted"/>